<comment type="similarity">
    <text evidence="4 21">Belongs to the folylpolyglutamate synthase family.</text>
</comment>
<dbReference type="PANTHER" id="PTHR11136">
    <property type="entry name" value="FOLYLPOLYGLUTAMATE SYNTHASE-RELATED"/>
    <property type="match status" value="1"/>
</dbReference>
<evidence type="ECO:0000256" key="21">
    <source>
        <dbReference type="PIRNR" id="PIRNR001563"/>
    </source>
</evidence>
<evidence type="ECO:0000256" key="5">
    <source>
        <dbReference type="ARBA" id="ARBA00013023"/>
    </source>
</evidence>
<evidence type="ECO:0000256" key="11">
    <source>
        <dbReference type="ARBA" id="ARBA00022840"/>
    </source>
</evidence>
<dbReference type="GO" id="GO:0046656">
    <property type="term" value="P:folic acid biosynthetic process"/>
    <property type="evidence" value="ECO:0007669"/>
    <property type="project" value="UniProtKB-KW"/>
</dbReference>
<evidence type="ECO:0000259" key="22">
    <source>
        <dbReference type="Pfam" id="PF02875"/>
    </source>
</evidence>
<dbReference type="HOGENOM" id="CLU_015869_1_0_6"/>
<dbReference type="GO" id="GO:0046654">
    <property type="term" value="P:tetrahydrofolate biosynthetic process"/>
    <property type="evidence" value="ECO:0007669"/>
    <property type="project" value="UniProtKB-UniPathway"/>
</dbReference>
<dbReference type="EMBL" id="AEVO01000042">
    <property type="protein sequence ID" value="EFY07331.1"/>
    <property type="molecule type" value="Genomic_DNA"/>
</dbReference>
<gene>
    <name evidence="24" type="primary">folC</name>
    <name evidence="24" type="ORF">HMPREF9444_00916</name>
</gene>
<dbReference type="SUPFAM" id="SSF53244">
    <property type="entry name" value="MurD-like peptide ligases, peptide-binding domain"/>
    <property type="match status" value="1"/>
</dbReference>
<sequence length="437" mass="46883">MTENLSVKNRSLQEWLFYLEGIDPNRIELGLSRVKAVAAKLNLLKIAAYTIEVAGTNGKGSTAALIAGALNKSGIKTGLYTSPHLHVFTERVNIGGKNVDESLLCRAFYAVYEAAGQCGVNLTYFEYTTLAAFYCFKAENVQAAVLEIGLGGRLDAVNVIDADIAVITSIGLDHTAILGNTLARIAYEKAGIIKRGAVACVVGKVDTQALEVIEAKAKAENVSLFCEDRDFKADFSDDGFCYRQGSMTDFYPLPEIPYICAATAITVLNLLKNLGAAITGSAVNAALKTVSLPGRMQKICSFPAIYFDVAHNPPAALHLKQSLGRLPQTQGIKRAVVGMLKDKDIESVLHILKDSFDMWYVASLPGVRGQSKERLRDALAQELGENAVSCNKIKDYTCVKDALHAAVDEASAADTIIVFGSFVTVAEAGDCVDAIVK</sequence>
<dbReference type="Pfam" id="PF08245">
    <property type="entry name" value="Mur_ligase_M"/>
    <property type="match status" value="1"/>
</dbReference>
<evidence type="ECO:0000256" key="9">
    <source>
        <dbReference type="ARBA" id="ARBA00022723"/>
    </source>
</evidence>
<evidence type="ECO:0000259" key="23">
    <source>
        <dbReference type="Pfam" id="PF08245"/>
    </source>
</evidence>
<keyword evidence="25" id="KW-1185">Reference proteome</keyword>
<dbReference type="Gene3D" id="3.40.1190.10">
    <property type="entry name" value="Mur-like, catalytic domain"/>
    <property type="match status" value="1"/>
</dbReference>
<evidence type="ECO:0000256" key="19">
    <source>
        <dbReference type="ARBA" id="ARBA00049035"/>
    </source>
</evidence>
<evidence type="ECO:0000256" key="16">
    <source>
        <dbReference type="ARBA" id="ARBA00032510"/>
    </source>
</evidence>
<evidence type="ECO:0000313" key="24">
    <source>
        <dbReference type="EMBL" id="EFY07331.1"/>
    </source>
</evidence>
<evidence type="ECO:0000256" key="13">
    <source>
        <dbReference type="ARBA" id="ARBA00022909"/>
    </source>
</evidence>
<comment type="function">
    <text evidence="1">Functions in two distinct reactions of the de novo folate biosynthetic pathway. Catalyzes the addition of a glutamate residue to dihydropteroate (7,8-dihydropteroate or H2Pte) to form dihydrofolate (7,8-dihydrofolate monoglutamate or H2Pte-Glu). Also catalyzes successive additions of L-glutamate to tetrahydrofolate or 10-formyltetrahydrofolate or 5,10-methylenetetrahydrofolate, leading to folylpolyglutamate derivatives.</text>
</comment>
<dbReference type="eggNOG" id="COG0285">
    <property type="taxonomic scope" value="Bacteria"/>
</dbReference>
<dbReference type="Gene3D" id="3.90.190.20">
    <property type="entry name" value="Mur ligase, C-terminal domain"/>
    <property type="match status" value="1"/>
</dbReference>
<dbReference type="Pfam" id="PF02875">
    <property type="entry name" value="Mur_ligase_C"/>
    <property type="match status" value="1"/>
</dbReference>
<keyword evidence="11 21" id="KW-0067">ATP-binding</keyword>
<keyword evidence="10 21" id="KW-0547">Nucleotide-binding</keyword>
<dbReference type="NCBIfam" id="TIGR01499">
    <property type="entry name" value="folC"/>
    <property type="match status" value="1"/>
</dbReference>
<dbReference type="InterPro" id="IPR013221">
    <property type="entry name" value="Mur_ligase_cen"/>
</dbReference>
<comment type="catalytic activity">
    <reaction evidence="20">
        <text>7,8-dihydropteroate + L-glutamate + ATP = 7,8-dihydrofolate + ADP + phosphate + H(+)</text>
        <dbReference type="Rhea" id="RHEA:23584"/>
        <dbReference type="ChEBI" id="CHEBI:15378"/>
        <dbReference type="ChEBI" id="CHEBI:17839"/>
        <dbReference type="ChEBI" id="CHEBI:29985"/>
        <dbReference type="ChEBI" id="CHEBI:30616"/>
        <dbReference type="ChEBI" id="CHEBI:43474"/>
        <dbReference type="ChEBI" id="CHEBI:57451"/>
        <dbReference type="ChEBI" id="CHEBI:456216"/>
        <dbReference type="EC" id="6.3.2.12"/>
    </reaction>
</comment>
<dbReference type="AlphaFoldDB" id="E8LJN3"/>
<comment type="pathway">
    <text evidence="2">Cofactor biosynthesis; tetrahydrofolate biosynthesis; 7,8-dihydrofolate from 2-amino-4-hydroxy-6-hydroxymethyl-7,8-dihydropteridine diphosphate and 4-aminobenzoate: step 2/2.</text>
</comment>
<evidence type="ECO:0000256" key="3">
    <source>
        <dbReference type="ARBA" id="ARBA00005150"/>
    </source>
</evidence>
<keyword evidence="13" id="KW-0289">Folate biosynthesis</keyword>
<dbReference type="RefSeq" id="WP_009143121.1">
    <property type="nucleotide sequence ID" value="NZ_GL830979.1"/>
</dbReference>
<evidence type="ECO:0000256" key="10">
    <source>
        <dbReference type="ARBA" id="ARBA00022741"/>
    </source>
</evidence>
<dbReference type="EC" id="6.3.2.12" evidence="5"/>
<dbReference type="STRING" id="762983.HMPREF9444_00916"/>
<keyword evidence="12" id="KW-0460">Magnesium</keyword>
<dbReference type="PIRSF" id="PIRSF001563">
    <property type="entry name" value="Folylpolyglu_synth"/>
    <property type="match status" value="1"/>
</dbReference>
<evidence type="ECO:0000256" key="12">
    <source>
        <dbReference type="ARBA" id="ARBA00022842"/>
    </source>
</evidence>
<dbReference type="UniPathway" id="UPA00077">
    <property type="reaction ID" value="UER00157"/>
</dbReference>
<dbReference type="InterPro" id="IPR036615">
    <property type="entry name" value="Mur_ligase_C_dom_sf"/>
</dbReference>
<evidence type="ECO:0000256" key="1">
    <source>
        <dbReference type="ARBA" id="ARBA00002714"/>
    </source>
</evidence>
<evidence type="ECO:0000256" key="4">
    <source>
        <dbReference type="ARBA" id="ARBA00008276"/>
    </source>
</evidence>
<dbReference type="InterPro" id="IPR036565">
    <property type="entry name" value="Mur-like_cat_sf"/>
</dbReference>
<dbReference type="SUPFAM" id="SSF53623">
    <property type="entry name" value="MurD-like peptide ligases, catalytic domain"/>
    <property type="match status" value="1"/>
</dbReference>
<evidence type="ECO:0000256" key="6">
    <source>
        <dbReference type="ARBA" id="ARBA00013025"/>
    </source>
</evidence>
<dbReference type="InterPro" id="IPR004101">
    <property type="entry name" value="Mur_ligase_C"/>
</dbReference>
<dbReference type="NCBIfam" id="NF008101">
    <property type="entry name" value="PRK10846.1"/>
    <property type="match status" value="1"/>
</dbReference>
<evidence type="ECO:0000256" key="8">
    <source>
        <dbReference type="ARBA" id="ARBA00022598"/>
    </source>
</evidence>
<evidence type="ECO:0000256" key="2">
    <source>
        <dbReference type="ARBA" id="ARBA00004799"/>
    </source>
</evidence>
<dbReference type="PANTHER" id="PTHR11136:SF0">
    <property type="entry name" value="DIHYDROFOLATE SYNTHETASE-RELATED"/>
    <property type="match status" value="1"/>
</dbReference>
<dbReference type="GO" id="GO:0046872">
    <property type="term" value="F:metal ion binding"/>
    <property type="evidence" value="ECO:0007669"/>
    <property type="project" value="UniProtKB-KW"/>
</dbReference>
<comment type="caution">
    <text evidence="24">The sequence shown here is derived from an EMBL/GenBank/DDBJ whole genome shotgun (WGS) entry which is preliminary data.</text>
</comment>
<dbReference type="OrthoDB" id="9809356at2"/>
<dbReference type="Proteomes" id="UP000018458">
    <property type="component" value="Unassembled WGS sequence"/>
</dbReference>
<dbReference type="GO" id="GO:0008841">
    <property type="term" value="F:dihydrofolate synthase activity"/>
    <property type="evidence" value="ECO:0007669"/>
    <property type="project" value="UniProtKB-EC"/>
</dbReference>
<proteinExistence type="inferred from homology"/>
<comment type="catalytic activity">
    <reaction evidence="19">
        <text>(6R)-5,10-methylenetetrahydrofolyl-(gamma-L-Glu)(n) + L-glutamate + ATP = (6R)-5,10-methylenetetrahydrofolyl-(gamma-L-Glu)(n+1) + ADP + phosphate + H(+)</text>
        <dbReference type="Rhea" id="RHEA:51912"/>
        <dbReference type="Rhea" id="RHEA-COMP:13257"/>
        <dbReference type="Rhea" id="RHEA-COMP:13258"/>
        <dbReference type="ChEBI" id="CHEBI:15378"/>
        <dbReference type="ChEBI" id="CHEBI:29985"/>
        <dbReference type="ChEBI" id="CHEBI:30616"/>
        <dbReference type="ChEBI" id="CHEBI:43474"/>
        <dbReference type="ChEBI" id="CHEBI:136572"/>
        <dbReference type="ChEBI" id="CHEBI:456216"/>
        <dbReference type="EC" id="6.3.2.17"/>
    </reaction>
</comment>
<dbReference type="InterPro" id="IPR001645">
    <property type="entry name" value="Folylpolyglutamate_synth"/>
</dbReference>
<organism evidence="24 25">
    <name type="scientific">Succinatimonas hippei (strain DSM 22608 / JCM 16073 / KCTC 15190 / YIT 12066)</name>
    <dbReference type="NCBI Taxonomy" id="762983"/>
    <lineage>
        <taxon>Bacteria</taxon>
        <taxon>Pseudomonadati</taxon>
        <taxon>Pseudomonadota</taxon>
        <taxon>Gammaproteobacteria</taxon>
        <taxon>Aeromonadales</taxon>
        <taxon>Succinivibrionaceae</taxon>
        <taxon>Succinatimonas</taxon>
    </lineage>
</organism>
<evidence type="ECO:0000256" key="17">
    <source>
        <dbReference type="ARBA" id="ARBA00047493"/>
    </source>
</evidence>
<comment type="pathway">
    <text evidence="3">Cofactor biosynthesis; tetrahydrofolylpolyglutamate biosynthesis.</text>
</comment>
<protein>
    <recommendedName>
        <fullName evidence="7">Dihydrofolate synthase/folylpolyglutamate synthase</fullName>
        <ecNumber evidence="5">6.3.2.12</ecNumber>
        <ecNumber evidence="6">6.3.2.17</ecNumber>
    </recommendedName>
    <alternativeName>
        <fullName evidence="16">Folylpoly-gamma-glutamate synthetase-dihydrofolate synthetase</fullName>
    </alternativeName>
    <alternativeName>
        <fullName evidence="14">Folylpolyglutamate synthetase</fullName>
    </alternativeName>
    <alternativeName>
        <fullName evidence="15">Tetrahydrofolylpolyglutamate synthase</fullName>
    </alternativeName>
</protein>
<dbReference type="GO" id="GO:0004326">
    <property type="term" value="F:tetrahydrofolylpolyglutamate synthase activity"/>
    <property type="evidence" value="ECO:0007669"/>
    <property type="project" value="UniProtKB-EC"/>
</dbReference>
<comment type="catalytic activity">
    <reaction evidence="17">
        <text>(6S)-5,6,7,8-tetrahydrofolyl-(gamma-L-Glu)(n) + L-glutamate + ATP = (6S)-5,6,7,8-tetrahydrofolyl-(gamma-L-Glu)(n+1) + ADP + phosphate + H(+)</text>
        <dbReference type="Rhea" id="RHEA:10580"/>
        <dbReference type="Rhea" id="RHEA-COMP:14738"/>
        <dbReference type="Rhea" id="RHEA-COMP:14740"/>
        <dbReference type="ChEBI" id="CHEBI:15378"/>
        <dbReference type="ChEBI" id="CHEBI:29985"/>
        <dbReference type="ChEBI" id="CHEBI:30616"/>
        <dbReference type="ChEBI" id="CHEBI:43474"/>
        <dbReference type="ChEBI" id="CHEBI:141005"/>
        <dbReference type="ChEBI" id="CHEBI:456216"/>
        <dbReference type="EC" id="6.3.2.17"/>
    </reaction>
</comment>
<evidence type="ECO:0000256" key="20">
    <source>
        <dbReference type="ARBA" id="ARBA00049161"/>
    </source>
</evidence>
<evidence type="ECO:0000256" key="7">
    <source>
        <dbReference type="ARBA" id="ARBA00019357"/>
    </source>
</evidence>
<feature type="domain" description="Mur ligase central" evidence="23">
    <location>
        <begin position="53"/>
        <end position="251"/>
    </location>
</feature>
<evidence type="ECO:0000256" key="14">
    <source>
        <dbReference type="ARBA" id="ARBA00030048"/>
    </source>
</evidence>
<evidence type="ECO:0000313" key="25">
    <source>
        <dbReference type="Proteomes" id="UP000018458"/>
    </source>
</evidence>
<evidence type="ECO:0000256" key="15">
    <source>
        <dbReference type="ARBA" id="ARBA00030592"/>
    </source>
</evidence>
<evidence type="ECO:0000256" key="18">
    <source>
        <dbReference type="ARBA" id="ARBA00047808"/>
    </source>
</evidence>
<dbReference type="EC" id="6.3.2.17" evidence="6"/>
<dbReference type="GO" id="GO:0005524">
    <property type="term" value="F:ATP binding"/>
    <property type="evidence" value="ECO:0007669"/>
    <property type="project" value="UniProtKB-KW"/>
</dbReference>
<keyword evidence="8 21" id="KW-0436">Ligase</keyword>
<feature type="domain" description="Mur ligase C-terminal" evidence="22">
    <location>
        <begin position="294"/>
        <end position="422"/>
    </location>
</feature>
<name>E8LJN3_SUCHY</name>
<keyword evidence="9" id="KW-0479">Metal-binding</keyword>
<dbReference type="GO" id="GO:0005737">
    <property type="term" value="C:cytoplasm"/>
    <property type="evidence" value="ECO:0007669"/>
    <property type="project" value="TreeGrafter"/>
</dbReference>
<comment type="catalytic activity">
    <reaction evidence="18">
        <text>10-formyltetrahydrofolyl-(gamma-L-Glu)(n) + L-glutamate + ATP = 10-formyltetrahydrofolyl-(gamma-L-Glu)(n+1) + ADP + phosphate + H(+)</text>
        <dbReference type="Rhea" id="RHEA:51904"/>
        <dbReference type="Rhea" id="RHEA-COMP:13088"/>
        <dbReference type="Rhea" id="RHEA-COMP:14300"/>
        <dbReference type="ChEBI" id="CHEBI:15378"/>
        <dbReference type="ChEBI" id="CHEBI:29985"/>
        <dbReference type="ChEBI" id="CHEBI:30616"/>
        <dbReference type="ChEBI" id="CHEBI:43474"/>
        <dbReference type="ChEBI" id="CHEBI:134413"/>
        <dbReference type="ChEBI" id="CHEBI:456216"/>
        <dbReference type="EC" id="6.3.2.17"/>
    </reaction>
</comment>
<reference evidence="24 25" key="1">
    <citation type="submission" date="2011-01" db="EMBL/GenBank/DDBJ databases">
        <authorList>
            <person name="Weinstock G."/>
            <person name="Sodergren E."/>
            <person name="Clifton S."/>
            <person name="Fulton L."/>
            <person name="Fulton B."/>
            <person name="Courtney L."/>
            <person name="Fronick C."/>
            <person name="Harrison M."/>
            <person name="Strong C."/>
            <person name="Farmer C."/>
            <person name="Delahaunty K."/>
            <person name="Markovic C."/>
            <person name="Hall O."/>
            <person name="Minx P."/>
            <person name="Tomlinson C."/>
            <person name="Mitreva M."/>
            <person name="Hou S."/>
            <person name="Chen J."/>
            <person name="Wollam A."/>
            <person name="Pepin K.H."/>
            <person name="Johnson M."/>
            <person name="Bhonagiri V."/>
            <person name="Zhang X."/>
            <person name="Suruliraj S."/>
            <person name="Warren W."/>
            <person name="Chinwalla A."/>
            <person name="Mardis E.R."/>
            <person name="Wilson R.K."/>
        </authorList>
    </citation>
    <scope>NUCLEOTIDE SEQUENCE [LARGE SCALE GENOMIC DNA]</scope>
    <source>
        <strain evidence="25">DSM 22608 / JCM 16073 / KCTC 15190 / YIT 12066</strain>
    </source>
</reference>
<accession>E8LJN3</accession>